<organism evidence="3 4">
    <name type="scientific">Cerasibacillus quisquiliarum</name>
    <dbReference type="NCBI Taxonomy" id="227865"/>
    <lineage>
        <taxon>Bacteria</taxon>
        <taxon>Bacillati</taxon>
        <taxon>Bacillota</taxon>
        <taxon>Bacilli</taxon>
        <taxon>Bacillales</taxon>
        <taxon>Bacillaceae</taxon>
        <taxon>Cerasibacillus</taxon>
    </lineage>
</organism>
<dbReference type="OrthoDB" id="8481281at2"/>
<reference evidence="3 4" key="1">
    <citation type="submission" date="2019-07" db="EMBL/GenBank/DDBJ databases">
        <title>Whole genome shotgun sequence of Cerasibacillus quisquiliarum NBRC 102429.</title>
        <authorList>
            <person name="Hosoyama A."/>
            <person name="Uohara A."/>
            <person name="Ohji S."/>
            <person name="Ichikawa N."/>
        </authorList>
    </citation>
    <scope>NUCLEOTIDE SEQUENCE [LARGE SCALE GENOMIC DNA]</scope>
    <source>
        <strain evidence="3 4">NBRC 102429</strain>
    </source>
</reference>
<sequence length="324" mass="37397">MSEQHIRDEQEMDNPFKLEGLLYYGSGSLVAIIGIIQLFTLRNSMSEDQGNGWLTLIISIFLITVGILFVVKGFQKRARFYHEEMSPLSLVTTQLESNKIFYRTEQIEQIIAERTNPTYQEGQTLHVVFYPALLTLFAFVLLVMTHAYWGEVYFISYLIYFHGEGEYEESDMTDDGIAQSNQEVKTFFRPSLSFGKMITHTHATIGDKPLSNTRYIASIEKADDLLSEWIQEMSRTLDEKRVIQGYKDMTDSTEKRNKKVAKEGSTSIQQENENQTLEQEENDVVNDADDIKNILSNHDIKHLENNKKEISKQEKLEDDSTPMT</sequence>
<dbReference type="AlphaFoldDB" id="A0A511UZ43"/>
<keyword evidence="4" id="KW-1185">Reference proteome</keyword>
<feature type="transmembrane region" description="Helical" evidence="2">
    <location>
        <begin position="52"/>
        <end position="71"/>
    </location>
</feature>
<dbReference type="Proteomes" id="UP000321491">
    <property type="component" value="Unassembled WGS sequence"/>
</dbReference>
<evidence type="ECO:0000256" key="1">
    <source>
        <dbReference type="SAM" id="MobiDB-lite"/>
    </source>
</evidence>
<dbReference type="EMBL" id="BJXW01000025">
    <property type="protein sequence ID" value="GEN31916.1"/>
    <property type="molecule type" value="Genomic_DNA"/>
</dbReference>
<gene>
    <name evidence="3" type="ORF">CQU01_21540</name>
</gene>
<keyword evidence="2" id="KW-1133">Transmembrane helix</keyword>
<feature type="compositionally biased region" description="Acidic residues" evidence="1">
    <location>
        <begin position="278"/>
        <end position="288"/>
    </location>
</feature>
<comment type="caution">
    <text evidence="3">The sequence shown here is derived from an EMBL/GenBank/DDBJ whole genome shotgun (WGS) entry which is preliminary data.</text>
</comment>
<protein>
    <submittedName>
        <fullName evidence="3">Uncharacterized protein</fullName>
    </submittedName>
</protein>
<evidence type="ECO:0000256" key="2">
    <source>
        <dbReference type="SAM" id="Phobius"/>
    </source>
</evidence>
<proteinExistence type="predicted"/>
<name>A0A511UZ43_9BACI</name>
<keyword evidence="2" id="KW-0812">Transmembrane</keyword>
<accession>A0A511UZ43</accession>
<feature type="transmembrane region" description="Helical" evidence="2">
    <location>
        <begin position="21"/>
        <end position="40"/>
    </location>
</feature>
<feature type="transmembrane region" description="Helical" evidence="2">
    <location>
        <begin position="127"/>
        <end position="149"/>
    </location>
</feature>
<dbReference type="RefSeq" id="WP_146938296.1">
    <property type="nucleotide sequence ID" value="NZ_BJXW01000025.1"/>
</dbReference>
<keyword evidence="2" id="KW-0472">Membrane</keyword>
<feature type="region of interest" description="Disordered" evidence="1">
    <location>
        <begin position="248"/>
        <end position="324"/>
    </location>
</feature>
<feature type="compositionally biased region" description="Basic and acidic residues" evidence="1">
    <location>
        <begin position="298"/>
        <end position="315"/>
    </location>
</feature>
<evidence type="ECO:0000313" key="3">
    <source>
        <dbReference type="EMBL" id="GEN31916.1"/>
    </source>
</evidence>
<evidence type="ECO:0000313" key="4">
    <source>
        <dbReference type="Proteomes" id="UP000321491"/>
    </source>
</evidence>